<feature type="transmembrane region" description="Helical" evidence="1">
    <location>
        <begin position="68"/>
        <end position="88"/>
    </location>
</feature>
<name>A0A9D1JNU5_9BACT</name>
<dbReference type="AlphaFoldDB" id="A0A9D1JNU5"/>
<feature type="transmembrane region" description="Helical" evidence="1">
    <location>
        <begin position="12"/>
        <end position="32"/>
    </location>
</feature>
<protein>
    <submittedName>
        <fullName evidence="2">DUF2752 domain-containing protein</fullName>
    </submittedName>
</protein>
<proteinExistence type="predicted"/>
<dbReference type="InterPro" id="IPR021215">
    <property type="entry name" value="DUF2752"/>
</dbReference>
<dbReference type="EMBL" id="DVIU01000250">
    <property type="protein sequence ID" value="HIS37386.1"/>
    <property type="molecule type" value="Genomic_DNA"/>
</dbReference>
<comment type="caution">
    <text evidence="2">The sequence shown here is derived from an EMBL/GenBank/DDBJ whole genome shotgun (WGS) entry which is preliminary data.</text>
</comment>
<evidence type="ECO:0000256" key="1">
    <source>
        <dbReference type="SAM" id="Phobius"/>
    </source>
</evidence>
<accession>A0A9D1JNU5</accession>
<gene>
    <name evidence="2" type="ORF">IAC10_12315</name>
</gene>
<keyword evidence="1" id="KW-1133">Transmembrane helix</keyword>
<reference evidence="2" key="2">
    <citation type="journal article" date="2021" name="PeerJ">
        <title>Extensive microbial diversity within the chicken gut microbiome revealed by metagenomics and culture.</title>
        <authorList>
            <person name="Gilroy R."/>
            <person name="Ravi A."/>
            <person name="Getino M."/>
            <person name="Pursley I."/>
            <person name="Horton D.L."/>
            <person name="Alikhan N.F."/>
            <person name="Baker D."/>
            <person name="Gharbi K."/>
            <person name="Hall N."/>
            <person name="Watson M."/>
            <person name="Adriaenssens E.M."/>
            <person name="Foster-Nyarko E."/>
            <person name="Jarju S."/>
            <person name="Secka A."/>
            <person name="Antonio M."/>
            <person name="Oren A."/>
            <person name="Chaudhuri R.R."/>
            <person name="La Ragione R."/>
            <person name="Hildebrand F."/>
            <person name="Pallen M.J."/>
        </authorList>
    </citation>
    <scope>NUCLEOTIDE SEQUENCE</scope>
    <source>
        <strain evidence="2">6276</strain>
    </source>
</reference>
<keyword evidence="1" id="KW-0812">Transmembrane</keyword>
<organism evidence="2 3">
    <name type="scientific">Candidatus Scatousia excrementigallinarum</name>
    <dbReference type="NCBI Taxonomy" id="2840935"/>
    <lineage>
        <taxon>Bacteria</taxon>
        <taxon>Candidatus Scatousia</taxon>
    </lineage>
</organism>
<dbReference type="Pfam" id="PF10825">
    <property type="entry name" value="DUF2752"/>
    <property type="match status" value="1"/>
</dbReference>
<evidence type="ECO:0000313" key="3">
    <source>
        <dbReference type="Proteomes" id="UP000823928"/>
    </source>
</evidence>
<keyword evidence="1" id="KW-0472">Membrane</keyword>
<sequence>MVLQANKIKFLLILLLPLFFAIAVIVLSHFHLYNCIWKTITGHACPGCGMTRAFYSLLHGNVKAAYEYNHLIIIVVPLFVYLWIKLLMKNTPYK</sequence>
<reference evidence="2" key="1">
    <citation type="submission" date="2020-10" db="EMBL/GenBank/DDBJ databases">
        <authorList>
            <person name="Gilroy R."/>
        </authorList>
    </citation>
    <scope>NUCLEOTIDE SEQUENCE</scope>
    <source>
        <strain evidence="2">6276</strain>
    </source>
</reference>
<dbReference type="Proteomes" id="UP000823928">
    <property type="component" value="Unassembled WGS sequence"/>
</dbReference>
<evidence type="ECO:0000313" key="2">
    <source>
        <dbReference type="EMBL" id="HIS37386.1"/>
    </source>
</evidence>